<comment type="caution">
    <text evidence="2">The sequence shown here is derived from an EMBL/GenBank/DDBJ whole genome shotgun (WGS) entry which is preliminary data.</text>
</comment>
<proteinExistence type="predicted"/>
<evidence type="ECO:0000259" key="1">
    <source>
        <dbReference type="Pfam" id="PF05368"/>
    </source>
</evidence>
<gene>
    <name evidence="2" type="ORF">WS67_05210</name>
</gene>
<organism evidence="2 3">
    <name type="scientific">Burkholderia singularis</name>
    <dbReference type="NCBI Taxonomy" id="1503053"/>
    <lineage>
        <taxon>Bacteria</taxon>
        <taxon>Pseudomonadati</taxon>
        <taxon>Pseudomonadota</taxon>
        <taxon>Betaproteobacteria</taxon>
        <taxon>Burkholderiales</taxon>
        <taxon>Burkholderiaceae</taxon>
        <taxon>Burkholderia</taxon>
        <taxon>pseudomallei group</taxon>
    </lineage>
</organism>
<evidence type="ECO:0000313" key="2">
    <source>
        <dbReference type="EMBL" id="KVE29258.1"/>
    </source>
</evidence>
<dbReference type="PANTHER" id="PTHR43162:SF1">
    <property type="entry name" value="PRESTALK A DIFFERENTIATION PROTEIN A"/>
    <property type="match status" value="1"/>
</dbReference>
<reference evidence="2 3" key="1">
    <citation type="submission" date="2015-11" db="EMBL/GenBank/DDBJ databases">
        <title>Expanding the genomic diversity of Burkholderia species for the development of highly accurate diagnostics.</title>
        <authorList>
            <person name="Sahl J."/>
            <person name="Keim P."/>
            <person name="Wagner D."/>
        </authorList>
    </citation>
    <scope>NUCLEOTIDE SEQUENCE [LARGE SCALE GENOMIC DNA]</scope>
    <source>
        <strain evidence="2 3">TSV85</strain>
    </source>
</reference>
<feature type="domain" description="NmrA-like" evidence="1">
    <location>
        <begin position="7"/>
        <end position="242"/>
    </location>
</feature>
<dbReference type="InterPro" id="IPR036291">
    <property type="entry name" value="NAD(P)-bd_dom_sf"/>
</dbReference>
<dbReference type="EMBL" id="LOWA01000014">
    <property type="protein sequence ID" value="KVE29258.1"/>
    <property type="molecule type" value="Genomic_DNA"/>
</dbReference>
<dbReference type="InterPro" id="IPR008030">
    <property type="entry name" value="NmrA-like"/>
</dbReference>
<dbReference type="Proteomes" id="UP000062788">
    <property type="component" value="Unassembled WGS sequence"/>
</dbReference>
<dbReference type="Pfam" id="PF05368">
    <property type="entry name" value="NmrA"/>
    <property type="match status" value="1"/>
</dbReference>
<name>A0A118DQ69_9BURK</name>
<dbReference type="Gene3D" id="3.90.25.10">
    <property type="entry name" value="UDP-galactose 4-epimerase, domain 1"/>
    <property type="match status" value="1"/>
</dbReference>
<accession>A0A118DQ69</accession>
<dbReference type="InterPro" id="IPR051604">
    <property type="entry name" value="Ergot_Alk_Oxidoreductase"/>
</dbReference>
<dbReference type="PANTHER" id="PTHR43162">
    <property type="match status" value="1"/>
</dbReference>
<dbReference type="SUPFAM" id="SSF51735">
    <property type="entry name" value="NAD(P)-binding Rossmann-fold domains"/>
    <property type="match status" value="1"/>
</dbReference>
<dbReference type="AlphaFoldDB" id="A0A118DQ69"/>
<protein>
    <recommendedName>
        <fullName evidence="1">NmrA-like domain-containing protein</fullName>
    </recommendedName>
</protein>
<dbReference type="Gene3D" id="3.40.50.720">
    <property type="entry name" value="NAD(P)-binding Rossmann-like Domain"/>
    <property type="match status" value="1"/>
</dbReference>
<keyword evidence="3" id="KW-1185">Reference proteome</keyword>
<evidence type="ECO:0000313" key="3">
    <source>
        <dbReference type="Proteomes" id="UP000062788"/>
    </source>
</evidence>
<sequence length="306" mass="32405">MATKDHTMTILITGATGRTASHLAKRLLESGARVRALVRNPAKAKVVFADVPPDAADRLEIVGGDFGDVQLLQRAFDGVGSVFLALGTSTQQIAFEKALIDAAAHARVGQVVRLSVLGASQQGGYEVARRHGELDDYLAASGVAHTLLRPAYFMSNLLFAAASIASAGRWYGLVPSARIAMIDTRDVADAAHAVLGDPARQNVSYDLTGPASLTFAEVAGRFTALLGRPIQYVPIDEATMRQGYAKRGVPDWLADIALGIEHAMQAGRHAALTPALERLIGRPARSIDDFIRDHQSAFGSSTAPSA</sequence>